<comment type="caution">
    <text evidence="9">The sequence shown here is derived from an EMBL/GenBank/DDBJ whole genome shotgun (WGS) entry which is preliminary data.</text>
</comment>
<dbReference type="GO" id="GO:0045892">
    <property type="term" value="P:negative regulation of DNA-templated transcription"/>
    <property type="evidence" value="ECO:0007669"/>
    <property type="project" value="TreeGrafter"/>
</dbReference>
<dbReference type="InterPro" id="IPR036390">
    <property type="entry name" value="WH_DNA-bd_sf"/>
</dbReference>
<dbReference type="PANTHER" id="PTHR33202:SF7">
    <property type="entry name" value="FERRIC UPTAKE REGULATION PROTEIN"/>
    <property type="match status" value="1"/>
</dbReference>
<keyword evidence="7" id="KW-0479">Metal-binding</keyword>
<dbReference type="Gene3D" id="3.30.1490.190">
    <property type="match status" value="1"/>
</dbReference>
<dbReference type="PANTHER" id="PTHR33202">
    <property type="entry name" value="ZINC UPTAKE REGULATION PROTEIN"/>
    <property type="match status" value="1"/>
</dbReference>
<feature type="binding site" evidence="7">
    <location>
        <position position="145"/>
    </location>
    <ligand>
        <name>Zn(2+)</name>
        <dbReference type="ChEBI" id="CHEBI:29105"/>
    </ligand>
</feature>
<sequence length="149" mass="16562">MHSTADARSPDWDHVLREHGLRVTRASVAVLGVLSATASALSHDEVLQVCMQDAEQPFDRVTVYRVLDRLTQAGLADRLMGSDGVARFMLHDAHSSQLFECQACHRLVSLPQDAQLQAVLERLNRSLKRRGMQPSESALRIRGTCADCR</sequence>
<name>A0A370FRZ1_9BURK</name>
<evidence type="ECO:0000256" key="1">
    <source>
        <dbReference type="ARBA" id="ARBA00007957"/>
    </source>
</evidence>
<gene>
    <name evidence="9" type="ORF">DFR41_101283</name>
</gene>
<dbReference type="OrthoDB" id="8659436at2"/>
<keyword evidence="5" id="KW-0238">DNA-binding</keyword>
<dbReference type="Gene3D" id="1.10.10.10">
    <property type="entry name" value="Winged helix-like DNA-binding domain superfamily/Winged helix DNA-binding domain"/>
    <property type="match status" value="1"/>
</dbReference>
<comment type="cofactor">
    <cofactor evidence="7">
        <name>Zn(2+)</name>
        <dbReference type="ChEBI" id="CHEBI:29105"/>
    </cofactor>
    <text evidence="7">Binds 1 zinc ion per subunit.</text>
</comment>
<dbReference type="GO" id="GO:0003700">
    <property type="term" value="F:DNA-binding transcription factor activity"/>
    <property type="evidence" value="ECO:0007669"/>
    <property type="project" value="InterPro"/>
</dbReference>
<dbReference type="Pfam" id="PF01475">
    <property type="entry name" value="FUR"/>
    <property type="match status" value="1"/>
</dbReference>
<dbReference type="GO" id="GO:0008270">
    <property type="term" value="F:zinc ion binding"/>
    <property type="evidence" value="ECO:0007669"/>
    <property type="project" value="TreeGrafter"/>
</dbReference>
<evidence type="ECO:0000256" key="5">
    <source>
        <dbReference type="ARBA" id="ARBA00023125"/>
    </source>
</evidence>
<evidence type="ECO:0000313" key="10">
    <source>
        <dbReference type="Proteomes" id="UP000255265"/>
    </source>
</evidence>
<feature type="binding site" evidence="7">
    <location>
        <position position="101"/>
    </location>
    <ligand>
        <name>Zn(2+)</name>
        <dbReference type="ChEBI" id="CHEBI:29105"/>
    </ligand>
</feature>
<organism evidence="9 10">
    <name type="scientific">Pseudacidovorax intermedius</name>
    <dbReference type="NCBI Taxonomy" id="433924"/>
    <lineage>
        <taxon>Bacteria</taxon>
        <taxon>Pseudomonadati</taxon>
        <taxon>Pseudomonadota</taxon>
        <taxon>Betaproteobacteria</taxon>
        <taxon>Burkholderiales</taxon>
        <taxon>Comamonadaceae</taxon>
        <taxon>Pseudacidovorax</taxon>
    </lineage>
</organism>
<dbReference type="InterPro" id="IPR036388">
    <property type="entry name" value="WH-like_DNA-bd_sf"/>
</dbReference>
<protein>
    <submittedName>
        <fullName evidence="9">Fur family ferric uptake transcriptional regulator</fullName>
    </submittedName>
</protein>
<dbReference type="Proteomes" id="UP000255265">
    <property type="component" value="Unassembled WGS sequence"/>
</dbReference>
<dbReference type="GO" id="GO:1900376">
    <property type="term" value="P:regulation of secondary metabolite biosynthetic process"/>
    <property type="evidence" value="ECO:0007669"/>
    <property type="project" value="TreeGrafter"/>
</dbReference>
<dbReference type="InterPro" id="IPR002481">
    <property type="entry name" value="FUR"/>
</dbReference>
<comment type="cofactor">
    <cofactor evidence="8">
        <name>Mn(2+)</name>
        <dbReference type="ChEBI" id="CHEBI:29035"/>
    </cofactor>
    <cofactor evidence="8">
        <name>Fe(2+)</name>
        <dbReference type="ChEBI" id="CHEBI:29033"/>
    </cofactor>
    <text evidence="8">Binds 1 Mn(2+) or Fe(2+) ion per subunit.</text>
</comment>
<evidence type="ECO:0000313" key="9">
    <source>
        <dbReference type="EMBL" id="RDI28528.1"/>
    </source>
</evidence>
<dbReference type="RefSeq" id="WP_017757758.1">
    <property type="nucleotide sequence ID" value="NZ_QQAV01000001.1"/>
</dbReference>
<evidence type="ECO:0000256" key="8">
    <source>
        <dbReference type="PIRSR" id="PIRSR602481-2"/>
    </source>
</evidence>
<dbReference type="SUPFAM" id="SSF46785">
    <property type="entry name" value="Winged helix' DNA-binding domain"/>
    <property type="match status" value="1"/>
</dbReference>
<evidence type="ECO:0000256" key="4">
    <source>
        <dbReference type="ARBA" id="ARBA00023015"/>
    </source>
</evidence>
<dbReference type="STRING" id="433924.NS331_02160"/>
<reference evidence="9 10" key="1">
    <citation type="submission" date="2018-07" db="EMBL/GenBank/DDBJ databases">
        <title>Genomic Encyclopedia of Type Strains, Phase IV (KMG-IV): sequencing the most valuable type-strain genomes for metagenomic binning, comparative biology and taxonomic classification.</title>
        <authorList>
            <person name="Goeker M."/>
        </authorList>
    </citation>
    <scope>NUCLEOTIDE SEQUENCE [LARGE SCALE GENOMIC DNA]</scope>
    <source>
        <strain evidence="9 10">DSM 21352</strain>
    </source>
</reference>
<proteinExistence type="inferred from homology"/>
<feature type="binding site" evidence="7">
    <location>
        <position position="104"/>
    </location>
    <ligand>
        <name>Zn(2+)</name>
        <dbReference type="ChEBI" id="CHEBI:29105"/>
    </ligand>
</feature>
<keyword evidence="3 7" id="KW-0862">Zinc</keyword>
<dbReference type="EMBL" id="QQAV01000001">
    <property type="protein sequence ID" value="RDI28528.1"/>
    <property type="molecule type" value="Genomic_DNA"/>
</dbReference>
<keyword evidence="8" id="KW-0408">Iron</keyword>
<dbReference type="GO" id="GO:0000976">
    <property type="term" value="F:transcription cis-regulatory region binding"/>
    <property type="evidence" value="ECO:0007669"/>
    <property type="project" value="TreeGrafter"/>
</dbReference>
<evidence type="ECO:0000256" key="7">
    <source>
        <dbReference type="PIRSR" id="PIRSR602481-1"/>
    </source>
</evidence>
<evidence type="ECO:0000256" key="2">
    <source>
        <dbReference type="ARBA" id="ARBA00022491"/>
    </source>
</evidence>
<comment type="similarity">
    <text evidence="1">Belongs to the Fur family.</text>
</comment>
<dbReference type="InterPro" id="IPR043135">
    <property type="entry name" value="Fur_C"/>
</dbReference>
<keyword evidence="6" id="KW-0804">Transcription</keyword>
<accession>A0A370FRZ1</accession>
<evidence type="ECO:0000256" key="6">
    <source>
        <dbReference type="ARBA" id="ARBA00023163"/>
    </source>
</evidence>
<keyword evidence="10" id="KW-1185">Reference proteome</keyword>
<dbReference type="AlphaFoldDB" id="A0A370FRZ1"/>
<feature type="binding site" evidence="7">
    <location>
        <position position="148"/>
    </location>
    <ligand>
        <name>Zn(2+)</name>
        <dbReference type="ChEBI" id="CHEBI:29105"/>
    </ligand>
</feature>
<feature type="binding site" evidence="8">
    <location>
        <position position="121"/>
    </location>
    <ligand>
        <name>Fe cation</name>
        <dbReference type="ChEBI" id="CHEBI:24875"/>
    </ligand>
</feature>
<keyword evidence="4" id="KW-0805">Transcription regulation</keyword>
<keyword evidence="2" id="KW-0678">Repressor</keyword>
<evidence type="ECO:0000256" key="3">
    <source>
        <dbReference type="ARBA" id="ARBA00022833"/>
    </source>
</evidence>